<dbReference type="InterPro" id="IPR000868">
    <property type="entry name" value="Isochorismatase-like_dom"/>
</dbReference>
<evidence type="ECO:0000256" key="1">
    <source>
        <dbReference type="ARBA" id="ARBA00006336"/>
    </source>
</evidence>
<dbReference type="PANTHER" id="PTHR43540:SF6">
    <property type="entry name" value="ISOCHORISMATASE-LIKE DOMAIN-CONTAINING PROTEIN"/>
    <property type="match status" value="1"/>
</dbReference>
<dbReference type="GO" id="GO:0006355">
    <property type="term" value="P:regulation of DNA-templated transcription"/>
    <property type="evidence" value="ECO:0007669"/>
    <property type="project" value="InterPro"/>
</dbReference>
<evidence type="ECO:0000256" key="2">
    <source>
        <dbReference type="ARBA" id="ARBA00022801"/>
    </source>
</evidence>
<dbReference type="InterPro" id="IPR036380">
    <property type="entry name" value="Isochorismatase-like_sf"/>
</dbReference>
<organism evidence="5 6">
    <name type="scientific">Pseudoflavonifractor capillosus</name>
    <dbReference type="NCBI Taxonomy" id="106588"/>
    <lineage>
        <taxon>Bacteria</taxon>
        <taxon>Bacillati</taxon>
        <taxon>Bacillota</taxon>
        <taxon>Clostridia</taxon>
        <taxon>Eubacteriales</taxon>
        <taxon>Oscillospiraceae</taxon>
        <taxon>Pseudoflavonifractor</taxon>
    </lineage>
</organism>
<dbReference type="SMART" id="SM00422">
    <property type="entry name" value="HTH_MERR"/>
    <property type="match status" value="1"/>
</dbReference>
<evidence type="ECO:0000313" key="6">
    <source>
        <dbReference type="Proteomes" id="UP000760668"/>
    </source>
</evidence>
<dbReference type="SUPFAM" id="SSF52499">
    <property type="entry name" value="Isochorismatase-like hydrolases"/>
    <property type="match status" value="1"/>
</dbReference>
<dbReference type="Gene3D" id="3.40.50.850">
    <property type="entry name" value="Isochorismatase-like"/>
    <property type="match status" value="1"/>
</dbReference>
<feature type="domain" description="HTH merR-type" evidence="4">
    <location>
        <begin position="1"/>
        <end position="70"/>
    </location>
</feature>
<dbReference type="EMBL" id="DYUC01000023">
    <property type="protein sequence ID" value="HJG85988.1"/>
    <property type="molecule type" value="Genomic_DNA"/>
</dbReference>
<dbReference type="CDD" id="cd01106">
    <property type="entry name" value="HTH_TipAL-Mta"/>
    <property type="match status" value="1"/>
</dbReference>
<evidence type="ECO:0000256" key="3">
    <source>
        <dbReference type="SAM" id="Coils"/>
    </source>
</evidence>
<dbReference type="CDD" id="cd00431">
    <property type="entry name" value="cysteine_hydrolases"/>
    <property type="match status" value="1"/>
</dbReference>
<evidence type="ECO:0000313" key="5">
    <source>
        <dbReference type="EMBL" id="HJG85988.1"/>
    </source>
</evidence>
<dbReference type="Pfam" id="PF13411">
    <property type="entry name" value="MerR_1"/>
    <property type="match status" value="1"/>
</dbReference>
<dbReference type="PANTHER" id="PTHR43540">
    <property type="entry name" value="PEROXYUREIDOACRYLATE/UREIDOACRYLATE AMIDOHYDROLASE-RELATED"/>
    <property type="match status" value="1"/>
</dbReference>
<dbReference type="RefSeq" id="WP_295368749.1">
    <property type="nucleotide sequence ID" value="NZ_DYUC01000023.1"/>
</dbReference>
<gene>
    <name evidence="5" type="ORF">K8V01_02995</name>
</gene>
<reference evidence="5" key="1">
    <citation type="journal article" date="2021" name="PeerJ">
        <title>Extensive microbial diversity within the chicken gut microbiome revealed by metagenomics and culture.</title>
        <authorList>
            <person name="Gilroy R."/>
            <person name="Ravi A."/>
            <person name="Getino M."/>
            <person name="Pursley I."/>
            <person name="Horton D.L."/>
            <person name="Alikhan N.F."/>
            <person name="Baker D."/>
            <person name="Gharbi K."/>
            <person name="Hall N."/>
            <person name="Watson M."/>
            <person name="Adriaenssens E.M."/>
            <person name="Foster-Nyarko E."/>
            <person name="Jarju S."/>
            <person name="Secka A."/>
            <person name="Antonio M."/>
            <person name="Oren A."/>
            <person name="Chaudhuri R.R."/>
            <person name="La Ragione R."/>
            <person name="Hildebrand F."/>
            <person name="Pallen M.J."/>
        </authorList>
    </citation>
    <scope>NUCLEOTIDE SEQUENCE</scope>
    <source>
        <strain evidence="5">CHK179-5677</strain>
    </source>
</reference>
<dbReference type="InterPro" id="IPR009061">
    <property type="entry name" value="DNA-bd_dom_put_sf"/>
</dbReference>
<dbReference type="GO" id="GO:0003677">
    <property type="term" value="F:DNA binding"/>
    <property type="evidence" value="ECO:0007669"/>
    <property type="project" value="InterPro"/>
</dbReference>
<proteinExistence type="inferred from homology"/>
<dbReference type="InterPro" id="IPR000551">
    <property type="entry name" value="MerR-type_HTH_dom"/>
</dbReference>
<keyword evidence="2" id="KW-0378">Hydrolase</keyword>
<dbReference type="Pfam" id="PF00857">
    <property type="entry name" value="Isochorismatase"/>
    <property type="match status" value="1"/>
</dbReference>
<dbReference type="AlphaFoldDB" id="A0A921SS22"/>
<keyword evidence="3" id="KW-0175">Coiled coil</keyword>
<dbReference type="Gene3D" id="1.10.1660.10">
    <property type="match status" value="1"/>
</dbReference>
<comment type="caution">
    <text evidence="5">The sequence shown here is derived from an EMBL/GenBank/DDBJ whole genome shotgun (WGS) entry which is preliminary data.</text>
</comment>
<evidence type="ECO:0000259" key="4">
    <source>
        <dbReference type="PROSITE" id="PS50937"/>
    </source>
</evidence>
<dbReference type="SUPFAM" id="SSF46955">
    <property type="entry name" value="Putative DNA-binding domain"/>
    <property type="match status" value="1"/>
</dbReference>
<sequence>MLTVKAAADATGLTVKGIRFYEKIGLIRPAARSPAGYRLYSEEDVARLHQIHFYREQKFSLEDIDAILNNPDTDLRSYLKRQLFDVEEQIQQLERVRNTLDRVLRENNCRSAVDDEVRDAERRSRYAIVSTDLQNEFLEGGSMYCRRIYNIIEPLRAMLERARAMGIPVIYVRDSHHRNDPELEIWPDHCLEGTWGAQIIDALSPAPEDYVLKKNYFNAFIGTKLQATLKKLGTETIIFTGWRTHVCVAQTAIEAFQRGYRILVAGDCVDSTTQVEHECGLNMLQVNYCAEILPGQEILNILSDEMDRDREKEAKKASSQA</sequence>
<feature type="coiled-coil region" evidence="3">
    <location>
        <begin position="76"/>
        <end position="106"/>
    </location>
</feature>
<accession>A0A921SS22</accession>
<dbReference type="PROSITE" id="PS50937">
    <property type="entry name" value="HTH_MERR_2"/>
    <property type="match status" value="1"/>
</dbReference>
<reference evidence="5" key="2">
    <citation type="submission" date="2021-09" db="EMBL/GenBank/DDBJ databases">
        <authorList>
            <person name="Gilroy R."/>
        </authorList>
    </citation>
    <scope>NUCLEOTIDE SEQUENCE</scope>
    <source>
        <strain evidence="5">CHK179-5677</strain>
    </source>
</reference>
<protein>
    <submittedName>
        <fullName evidence="5">Isochorismatase family protein</fullName>
    </submittedName>
</protein>
<dbReference type="Proteomes" id="UP000760668">
    <property type="component" value="Unassembled WGS sequence"/>
</dbReference>
<dbReference type="InterPro" id="IPR050272">
    <property type="entry name" value="Isochorismatase-like_hydrls"/>
</dbReference>
<dbReference type="GO" id="GO:0016787">
    <property type="term" value="F:hydrolase activity"/>
    <property type="evidence" value="ECO:0007669"/>
    <property type="project" value="UniProtKB-KW"/>
</dbReference>
<comment type="similarity">
    <text evidence="1">Belongs to the isochorismatase family.</text>
</comment>
<name>A0A921SS22_9FIRM</name>